<proteinExistence type="predicted"/>
<dbReference type="Proteomes" id="UP001432222">
    <property type="component" value="Chromosome"/>
</dbReference>
<keyword evidence="1" id="KW-0472">Membrane</keyword>
<dbReference type="InterPro" id="IPR050039">
    <property type="entry name" value="MAB_1171c-like"/>
</dbReference>
<feature type="transmembrane region" description="Helical" evidence="1">
    <location>
        <begin position="224"/>
        <end position="246"/>
    </location>
</feature>
<keyword evidence="1" id="KW-1133">Transmembrane helix</keyword>
<organism evidence="3 4">
    <name type="scientific">Kitasatospora purpeofusca</name>
    <dbReference type="NCBI Taxonomy" id="67352"/>
    <lineage>
        <taxon>Bacteria</taxon>
        <taxon>Bacillati</taxon>
        <taxon>Actinomycetota</taxon>
        <taxon>Actinomycetes</taxon>
        <taxon>Kitasatosporales</taxon>
        <taxon>Streptomycetaceae</taxon>
        <taxon>Kitasatospora</taxon>
    </lineage>
</organism>
<dbReference type="Pfam" id="PF20182">
    <property type="entry name" value="DUF6545"/>
    <property type="match status" value="1"/>
</dbReference>
<keyword evidence="1" id="KW-0812">Transmembrane</keyword>
<feature type="transmembrane region" description="Helical" evidence="1">
    <location>
        <begin position="142"/>
        <end position="164"/>
    </location>
</feature>
<dbReference type="NCBIfam" id="NF042915">
    <property type="entry name" value="MAB_1171c_fam"/>
    <property type="match status" value="1"/>
</dbReference>
<protein>
    <recommendedName>
        <fullName evidence="2">DUF6545 domain-containing protein</fullName>
    </recommendedName>
</protein>
<dbReference type="RefSeq" id="WP_328954739.1">
    <property type="nucleotide sequence ID" value="NZ_CP108110.1"/>
</dbReference>
<evidence type="ECO:0000313" key="3">
    <source>
        <dbReference type="EMBL" id="WUQ83804.1"/>
    </source>
</evidence>
<sequence>MRPLFSVLMPALLWLVTLWRAPQALRSPASRALWATAATMAVSLSTRPPAVARFMEDVSGVPEISVLVKHVLGIASATFLLDYVHAIHGRPGQAVPSARRRHGLAVLAALTLTVLFVFFLKHDSTAAPDSIDAYYGEPAVRIYLAVDYLFLGVATALAAHLFWSNRLNVPPGLLRTGVRLLAAGSATGFLYTVYRVVFVSRQGNAPVDPATGRPVPVTDFLCELLPAVAVVLMVAGVTMPPLQVALRHLRDRSAMWRLHPLWADLVGAVPHVVFGTPHGRFRELLTYGDRSLDLAHRAFEIRDAALALRDELPEAPAARPGPDLPGPDLLVDAAPARGEALWLRAALHHRTHGSPPTCGMPPRPDHPGGCTPHEEIARLLEVAAAYRHLDGRAAEPAARA</sequence>
<gene>
    <name evidence="3" type="ORF">OHA16_12990</name>
</gene>
<reference evidence="3" key="1">
    <citation type="submission" date="2022-10" db="EMBL/GenBank/DDBJ databases">
        <title>The complete genomes of actinobacterial strains from the NBC collection.</title>
        <authorList>
            <person name="Joergensen T.S."/>
            <person name="Alvarez Arevalo M."/>
            <person name="Sterndorff E.B."/>
            <person name="Faurdal D."/>
            <person name="Vuksanovic O."/>
            <person name="Mourched A.-S."/>
            <person name="Charusanti P."/>
            <person name="Shaw S."/>
            <person name="Blin K."/>
            <person name="Weber T."/>
        </authorList>
    </citation>
    <scope>NUCLEOTIDE SEQUENCE</scope>
    <source>
        <strain evidence="3">NBC_00222</strain>
    </source>
</reference>
<feature type="transmembrane region" description="Helical" evidence="1">
    <location>
        <begin position="104"/>
        <end position="122"/>
    </location>
</feature>
<accession>A0ABZ1U1B4</accession>
<feature type="transmembrane region" description="Helical" evidence="1">
    <location>
        <begin position="176"/>
        <end position="194"/>
    </location>
</feature>
<name>A0ABZ1U1B4_9ACTN</name>
<evidence type="ECO:0000256" key="1">
    <source>
        <dbReference type="SAM" id="Phobius"/>
    </source>
</evidence>
<feature type="domain" description="DUF6545" evidence="2">
    <location>
        <begin position="249"/>
        <end position="388"/>
    </location>
</feature>
<dbReference type="EMBL" id="CP108110">
    <property type="protein sequence ID" value="WUQ83804.1"/>
    <property type="molecule type" value="Genomic_DNA"/>
</dbReference>
<evidence type="ECO:0000313" key="4">
    <source>
        <dbReference type="Proteomes" id="UP001432222"/>
    </source>
</evidence>
<keyword evidence="4" id="KW-1185">Reference proteome</keyword>
<evidence type="ECO:0000259" key="2">
    <source>
        <dbReference type="Pfam" id="PF20182"/>
    </source>
</evidence>
<dbReference type="InterPro" id="IPR046675">
    <property type="entry name" value="DUF6545"/>
</dbReference>